<feature type="domain" description="SMODS and SLOG-associating 2TM effector" evidence="2">
    <location>
        <begin position="20"/>
        <end position="138"/>
    </location>
</feature>
<feature type="transmembrane region" description="Helical" evidence="1">
    <location>
        <begin position="33"/>
        <end position="56"/>
    </location>
</feature>
<dbReference type="STRING" id="742152.A0A2H3JDA0"/>
<dbReference type="AlphaFoldDB" id="A0A2H3JDA0"/>
<dbReference type="OMA" id="MRENTVR"/>
<gene>
    <name evidence="3" type="ORF">WOLCODRAFT_78520</name>
</gene>
<dbReference type="Proteomes" id="UP000218811">
    <property type="component" value="Unassembled WGS sequence"/>
</dbReference>
<keyword evidence="1" id="KW-0472">Membrane</keyword>
<organism evidence="3 4">
    <name type="scientific">Wolfiporia cocos (strain MD-104)</name>
    <name type="common">Brown rot fungus</name>
    <dbReference type="NCBI Taxonomy" id="742152"/>
    <lineage>
        <taxon>Eukaryota</taxon>
        <taxon>Fungi</taxon>
        <taxon>Dikarya</taxon>
        <taxon>Basidiomycota</taxon>
        <taxon>Agaricomycotina</taxon>
        <taxon>Agaricomycetes</taxon>
        <taxon>Polyporales</taxon>
        <taxon>Phaeolaceae</taxon>
        <taxon>Wolfiporia</taxon>
    </lineage>
</organism>
<evidence type="ECO:0000259" key="2">
    <source>
        <dbReference type="Pfam" id="PF18142"/>
    </source>
</evidence>
<keyword evidence="1" id="KW-1133">Transmembrane helix</keyword>
<reference evidence="3 4" key="1">
    <citation type="journal article" date="2012" name="Science">
        <title>The Paleozoic origin of enzymatic lignin decomposition reconstructed from 31 fungal genomes.</title>
        <authorList>
            <person name="Floudas D."/>
            <person name="Binder M."/>
            <person name="Riley R."/>
            <person name="Barry K."/>
            <person name="Blanchette R.A."/>
            <person name="Henrissat B."/>
            <person name="Martinez A.T."/>
            <person name="Otillar R."/>
            <person name="Spatafora J.W."/>
            <person name="Yadav J.S."/>
            <person name="Aerts A."/>
            <person name="Benoit I."/>
            <person name="Boyd A."/>
            <person name="Carlson A."/>
            <person name="Copeland A."/>
            <person name="Coutinho P.M."/>
            <person name="de Vries R.P."/>
            <person name="Ferreira P."/>
            <person name="Findley K."/>
            <person name="Foster B."/>
            <person name="Gaskell J."/>
            <person name="Glotzer D."/>
            <person name="Gorecki P."/>
            <person name="Heitman J."/>
            <person name="Hesse C."/>
            <person name="Hori C."/>
            <person name="Igarashi K."/>
            <person name="Jurgens J.A."/>
            <person name="Kallen N."/>
            <person name="Kersten P."/>
            <person name="Kohler A."/>
            <person name="Kuees U."/>
            <person name="Kumar T.K.A."/>
            <person name="Kuo A."/>
            <person name="LaButti K."/>
            <person name="Larrondo L.F."/>
            <person name="Lindquist E."/>
            <person name="Ling A."/>
            <person name="Lombard V."/>
            <person name="Lucas S."/>
            <person name="Lundell T."/>
            <person name="Martin R."/>
            <person name="McLaughlin D.J."/>
            <person name="Morgenstern I."/>
            <person name="Morin E."/>
            <person name="Murat C."/>
            <person name="Nagy L.G."/>
            <person name="Nolan M."/>
            <person name="Ohm R.A."/>
            <person name="Patyshakuliyeva A."/>
            <person name="Rokas A."/>
            <person name="Ruiz-Duenas F.J."/>
            <person name="Sabat G."/>
            <person name="Salamov A."/>
            <person name="Samejima M."/>
            <person name="Schmutz J."/>
            <person name="Slot J.C."/>
            <person name="St John F."/>
            <person name="Stenlid J."/>
            <person name="Sun H."/>
            <person name="Sun S."/>
            <person name="Syed K."/>
            <person name="Tsang A."/>
            <person name="Wiebenga A."/>
            <person name="Young D."/>
            <person name="Pisabarro A."/>
            <person name="Eastwood D.C."/>
            <person name="Martin F."/>
            <person name="Cullen D."/>
            <person name="Grigoriev I.V."/>
            <person name="Hibbett D.S."/>
        </authorList>
    </citation>
    <scope>NUCLEOTIDE SEQUENCE [LARGE SCALE GENOMIC DNA]</scope>
    <source>
        <strain evidence="3 4">MD-104</strain>
    </source>
</reference>
<feature type="transmembrane region" description="Helical" evidence="1">
    <location>
        <begin position="62"/>
        <end position="81"/>
    </location>
</feature>
<name>A0A2H3JDA0_WOLCO</name>
<dbReference type="NCBIfam" id="NF033635">
    <property type="entry name" value="SLATT_fungal"/>
    <property type="match status" value="1"/>
</dbReference>
<sequence>MRENTVRDRLRPTLEDADFELAKARRRARITGYALNACIGAQVVFGAITTGVAAASTSGHQTSIAVAVLGGMSTLAASYLARARGSGEPERSAIRVKELEHFKRECDAYILDNGHHIGPEYDSAVMRYRRRLEEILGDGPPAQAVQGYGLPGGMGMSVNGGMGAMGAGAGGGVGAVGVGPPMMQVQMPAPGQGALQGGGSIVVNMQEKVTGQMA</sequence>
<dbReference type="OrthoDB" id="3245801at2759"/>
<keyword evidence="1" id="KW-0812">Transmembrane</keyword>
<evidence type="ECO:0000256" key="1">
    <source>
        <dbReference type="SAM" id="Phobius"/>
    </source>
</evidence>
<accession>A0A2H3JDA0</accession>
<dbReference type="EMBL" id="KB467832">
    <property type="protein sequence ID" value="PCH34674.1"/>
    <property type="molecule type" value="Genomic_DNA"/>
</dbReference>
<proteinExistence type="predicted"/>
<evidence type="ECO:0000313" key="4">
    <source>
        <dbReference type="Proteomes" id="UP000218811"/>
    </source>
</evidence>
<dbReference type="Pfam" id="PF18142">
    <property type="entry name" value="SLATT_fungal"/>
    <property type="match status" value="1"/>
</dbReference>
<evidence type="ECO:0000313" key="3">
    <source>
        <dbReference type="EMBL" id="PCH34674.1"/>
    </source>
</evidence>
<dbReference type="InterPro" id="IPR041622">
    <property type="entry name" value="SLATT_fungi"/>
</dbReference>
<protein>
    <recommendedName>
        <fullName evidence="2">SMODS and SLOG-associating 2TM effector domain-containing protein</fullName>
    </recommendedName>
</protein>
<keyword evidence="4" id="KW-1185">Reference proteome</keyword>